<feature type="transmembrane region" description="Helical" evidence="1">
    <location>
        <begin position="49"/>
        <end position="72"/>
    </location>
</feature>
<protein>
    <submittedName>
        <fullName evidence="2">Uncharacterized protein</fullName>
    </submittedName>
</protein>
<accession>A0A1J3K6A4</accession>
<evidence type="ECO:0000256" key="1">
    <source>
        <dbReference type="SAM" id="Phobius"/>
    </source>
</evidence>
<name>A0A1J3K6A4_NOCCA</name>
<proteinExistence type="predicted"/>
<evidence type="ECO:0000313" key="2">
    <source>
        <dbReference type="EMBL" id="JAV00206.1"/>
    </source>
</evidence>
<keyword evidence="1" id="KW-1133">Transmembrane helix</keyword>
<dbReference type="AlphaFoldDB" id="A0A1J3K6A4"/>
<keyword evidence="1" id="KW-0812">Transmembrane</keyword>
<reference evidence="2" key="1">
    <citation type="submission" date="2016-07" db="EMBL/GenBank/DDBJ databases">
        <title>De novo transcriptome assembly of four accessions of the metal hyperaccumulator plant Noccaea caerulescens.</title>
        <authorList>
            <person name="Blande D."/>
            <person name="Halimaa P."/>
            <person name="Tervahauta A.I."/>
            <person name="Aarts M.G."/>
            <person name="Karenlampi S.O."/>
        </authorList>
    </citation>
    <scope>NUCLEOTIDE SEQUENCE</scope>
</reference>
<keyword evidence="1" id="KW-0472">Membrane</keyword>
<organism evidence="2">
    <name type="scientific">Noccaea caerulescens</name>
    <name type="common">Alpine penny-cress</name>
    <name type="synonym">Thlaspi caerulescens</name>
    <dbReference type="NCBI Taxonomy" id="107243"/>
    <lineage>
        <taxon>Eukaryota</taxon>
        <taxon>Viridiplantae</taxon>
        <taxon>Streptophyta</taxon>
        <taxon>Embryophyta</taxon>
        <taxon>Tracheophyta</taxon>
        <taxon>Spermatophyta</taxon>
        <taxon>Magnoliopsida</taxon>
        <taxon>eudicotyledons</taxon>
        <taxon>Gunneridae</taxon>
        <taxon>Pentapetalae</taxon>
        <taxon>rosids</taxon>
        <taxon>malvids</taxon>
        <taxon>Brassicales</taxon>
        <taxon>Brassicaceae</taxon>
        <taxon>Coluteocarpeae</taxon>
        <taxon>Noccaea</taxon>
    </lineage>
</organism>
<gene>
    <name evidence="2" type="ORF">MP_TR26474_c1_g1_i1_g.77166</name>
</gene>
<dbReference type="EMBL" id="GEVM01005733">
    <property type="protein sequence ID" value="JAV00206.1"/>
    <property type="molecule type" value="Transcribed_RNA"/>
</dbReference>
<sequence>MWHCRRFLPVEADADDFKYFVEEPLFLSGDESLKVLLHLHHHQSPSSSLTTCCLLLLLRLLFIGLSLSSFFFGDYDDS</sequence>